<dbReference type="GO" id="GO:0005524">
    <property type="term" value="F:ATP binding"/>
    <property type="evidence" value="ECO:0007669"/>
    <property type="project" value="InterPro"/>
</dbReference>
<dbReference type="AlphaFoldDB" id="A0A8H5ARD4"/>
<keyword evidence="4" id="KW-1185">Reference proteome</keyword>
<dbReference type="InterPro" id="IPR008271">
    <property type="entry name" value="Ser/Thr_kinase_AS"/>
</dbReference>
<dbReference type="InterPro" id="IPR000719">
    <property type="entry name" value="Prot_kinase_dom"/>
</dbReference>
<dbReference type="Proteomes" id="UP000567179">
    <property type="component" value="Unassembled WGS sequence"/>
</dbReference>
<protein>
    <recommendedName>
        <fullName evidence="2">Protein kinase domain-containing protein</fullName>
    </recommendedName>
</protein>
<organism evidence="3 4">
    <name type="scientific">Psilocybe cf. subviscida</name>
    <dbReference type="NCBI Taxonomy" id="2480587"/>
    <lineage>
        <taxon>Eukaryota</taxon>
        <taxon>Fungi</taxon>
        <taxon>Dikarya</taxon>
        <taxon>Basidiomycota</taxon>
        <taxon>Agaricomycotina</taxon>
        <taxon>Agaricomycetes</taxon>
        <taxon>Agaricomycetidae</taxon>
        <taxon>Agaricales</taxon>
        <taxon>Agaricineae</taxon>
        <taxon>Strophariaceae</taxon>
        <taxon>Psilocybe</taxon>
    </lineage>
</organism>
<feature type="domain" description="Protein kinase" evidence="2">
    <location>
        <begin position="120"/>
        <end position="402"/>
    </location>
</feature>
<feature type="region of interest" description="Disordered" evidence="1">
    <location>
        <begin position="1"/>
        <end position="21"/>
    </location>
</feature>
<dbReference type="EMBL" id="JAACJJ010000059">
    <property type="protein sequence ID" value="KAF5309465.1"/>
    <property type="molecule type" value="Genomic_DNA"/>
</dbReference>
<feature type="region of interest" description="Disordered" evidence="1">
    <location>
        <begin position="81"/>
        <end position="102"/>
    </location>
</feature>
<gene>
    <name evidence="3" type="ORF">D9619_012418</name>
</gene>
<dbReference type="SUPFAM" id="SSF56112">
    <property type="entry name" value="Protein kinase-like (PK-like)"/>
    <property type="match status" value="1"/>
</dbReference>
<name>A0A8H5ARD4_9AGAR</name>
<dbReference type="PROSITE" id="PS00108">
    <property type="entry name" value="PROTEIN_KINASE_ST"/>
    <property type="match status" value="1"/>
</dbReference>
<dbReference type="Gene3D" id="1.10.510.10">
    <property type="entry name" value="Transferase(Phosphotransferase) domain 1"/>
    <property type="match status" value="1"/>
</dbReference>
<dbReference type="OrthoDB" id="4062651at2759"/>
<comment type="caution">
    <text evidence="3">The sequence shown here is derived from an EMBL/GenBank/DDBJ whole genome shotgun (WGS) entry which is preliminary data.</text>
</comment>
<reference evidence="3 4" key="1">
    <citation type="journal article" date="2020" name="ISME J.">
        <title>Uncovering the hidden diversity of litter-decomposition mechanisms in mushroom-forming fungi.</title>
        <authorList>
            <person name="Floudas D."/>
            <person name="Bentzer J."/>
            <person name="Ahren D."/>
            <person name="Johansson T."/>
            <person name="Persson P."/>
            <person name="Tunlid A."/>
        </authorList>
    </citation>
    <scope>NUCLEOTIDE SEQUENCE [LARGE SCALE GENOMIC DNA]</scope>
    <source>
        <strain evidence="3 4">CBS 101986</strain>
    </source>
</reference>
<proteinExistence type="predicted"/>
<dbReference type="InterPro" id="IPR011009">
    <property type="entry name" value="Kinase-like_dom_sf"/>
</dbReference>
<dbReference type="GO" id="GO:0004674">
    <property type="term" value="F:protein serine/threonine kinase activity"/>
    <property type="evidence" value="ECO:0007669"/>
    <property type="project" value="TreeGrafter"/>
</dbReference>
<evidence type="ECO:0000256" key="1">
    <source>
        <dbReference type="SAM" id="MobiDB-lite"/>
    </source>
</evidence>
<dbReference type="InterPro" id="IPR051681">
    <property type="entry name" value="Ser/Thr_Kinases-Pseudokinases"/>
</dbReference>
<dbReference type="InterPro" id="IPR001245">
    <property type="entry name" value="Ser-Thr/Tyr_kinase_cat_dom"/>
</dbReference>
<dbReference type="SMART" id="SM00220">
    <property type="entry name" value="S_TKc"/>
    <property type="match status" value="1"/>
</dbReference>
<sequence>MDEPSQGANLPTIMASDVDSPLLSPTHMQGMSALRRASDSALHQGLRPPTSVQQHRLTLPPMRLQLSIPARRSIHLVDTKSADVDAGSESTADSPVISTPSSSVSSPISGVVDLSAHVTTTSSYAVAHGGLSDIYMGQWTQGPGVGGISEDIPVAIKLLRVFPAKDQDGAHARKKLNREVYVWHRLKHPNVVELFGTSYHMAGRPAMIMKWYRHGSAAHYLSHEGVGANKLSLILDVSRGLEYLHTLPKPIVHADLKGNNVLITDEGHAALCDFGLSQVVEDLGRPAGLTLSSPSMGPLRWQAPELANEDETPRLSSDVWSFACTAFELLTAQHPYPHCKRDMQVMQSMQNHVKPSGNSLATIIVIHADIGALLDDCWSFDPLTRPNMTQVRERLEAMCQSH</sequence>
<evidence type="ECO:0000313" key="3">
    <source>
        <dbReference type="EMBL" id="KAF5309465.1"/>
    </source>
</evidence>
<dbReference type="PANTHER" id="PTHR44329">
    <property type="entry name" value="SERINE/THREONINE-PROTEIN KINASE TNNI3K-RELATED"/>
    <property type="match status" value="1"/>
</dbReference>
<dbReference type="Pfam" id="PF07714">
    <property type="entry name" value="PK_Tyr_Ser-Thr"/>
    <property type="match status" value="1"/>
</dbReference>
<evidence type="ECO:0000313" key="4">
    <source>
        <dbReference type="Proteomes" id="UP000567179"/>
    </source>
</evidence>
<dbReference type="PROSITE" id="PS50011">
    <property type="entry name" value="PROTEIN_KINASE_DOM"/>
    <property type="match status" value="1"/>
</dbReference>
<accession>A0A8H5ARD4</accession>
<evidence type="ECO:0000259" key="2">
    <source>
        <dbReference type="PROSITE" id="PS50011"/>
    </source>
</evidence>